<feature type="region of interest" description="Disordered" evidence="1">
    <location>
        <begin position="615"/>
        <end position="639"/>
    </location>
</feature>
<dbReference type="Proteomes" id="UP000075920">
    <property type="component" value="Unassembled WGS sequence"/>
</dbReference>
<evidence type="ECO:0000256" key="1">
    <source>
        <dbReference type="SAM" id="MobiDB-lite"/>
    </source>
</evidence>
<evidence type="ECO:0008006" key="4">
    <source>
        <dbReference type="Google" id="ProtNLM"/>
    </source>
</evidence>
<feature type="region of interest" description="Disordered" evidence="1">
    <location>
        <begin position="415"/>
        <end position="435"/>
    </location>
</feature>
<reference evidence="2" key="2">
    <citation type="submission" date="2020-05" db="UniProtKB">
        <authorList>
            <consortium name="EnsemblMetazoa"/>
        </authorList>
    </citation>
    <scope>IDENTIFICATION</scope>
    <source>
        <strain evidence="2">MINIMUS1</strain>
    </source>
</reference>
<feature type="compositionally biased region" description="Polar residues" evidence="1">
    <location>
        <begin position="619"/>
        <end position="629"/>
    </location>
</feature>
<keyword evidence="3" id="KW-1185">Reference proteome</keyword>
<feature type="region of interest" description="Disordered" evidence="1">
    <location>
        <begin position="452"/>
        <end position="552"/>
    </location>
</feature>
<sequence length="661" mass="73327">MEEETENILSVLVYHYLMEQCLGDVAEMYAAKSPYLKPVDHSPGHCMLTKTPLQSLHGIVMEHVSLLRNMKGLVQKYYTKAPVPYGKNTFDKIKFLLDYFYDQAARNFANENGTADGSENDSLSKQTPVVADTIQYSNEQPPLLLMNVEESSNVPCNSPSTNNSAAEGFKDCSFTENLTDQPQPPLEQEPEREGTIHDTTNIESNSFVSMSEQPNECSEMPGNVTKVTVSYKIRRTEILTMRSHCAERVIPMEEVAEQYAGNMQPAKLMIEPAPTDPTPVIPPVAAECTELSSEAVPATGLKRKSYLPFSQCIEEESTPDVVIDLTETPSTTSLNANSPKSTVRRTPVDPDALAEWKRIRSINSSNFDDYIRQRNSEAELKRMQERKRIGTNQPKTRSPTTFQIRSRKITYTKPSTLKKKDEKKPAVRQPVIGTATGKRFAATEANKRLRVNDSDSTDFASSADEDDDVREMRRRSKEYRLRQKNNEAKEKSLEDSPASAIVSHGPPCGTSLGRSRRIAPTAKRSSTLKRGLHNRTPSTSPVGPPSKLSTPATEYDSRAVMFKNPARQLVNAAESELAASMSKRRQPVRTVNRKTKVASVASDEFTEWDTLLNTPKPATVTTDPLLSSAQQQPPPFESNPVAVDAGEAAIDAILAQLHGDN</sequence>
<evidence type="ECO:0000313" key="3">
    <source>
        <dbReference type="Proteomes" id="UP000075920"/>
    </source>
</evidence>
<protein>
    <recommendedName>
        <fullName evidence="4">LisH domain-containing protein</fullName>
    </recommendedName>
</protein>
<feature type="compositionally biased region" description="Polar residues" evidence="1">
    <location>
        <begin position="535"/>
        <end position="552"/>
    </location>
</feature>
<dbReference type="EnsemblMetazoa" id="AMIN005312-RA">
    <property type="protein sequence ID" value="AMIN005312-PA"/>
    <property type="gene ID" value="AMIN005312"/>
</dbReference>
<accession>A0A182W4P9</accession>
<dbReference type="VEuPathDB" id="VectorBase:AMIN005312"/>
<dbReference type="AlphaFoldDB" id="A0A182W4P9"/>
<reference evidence="3" key="1">
    <citation type="submission" date="2013-03" db="EMBL/GenBank/DDBJ databases">
        <title>The Genome Sequence of Anopheles minimus MINIMUS1.</title>
        <authorList>
            <consortium name="The Broad Institute Genomics Platform"/>
            <person name="Neafsey D.E."/>
            <person name="Walton C."/>
            <person name="Walker B."/>
            <person name="Young S.K."/>
            <person name="Zeng Q."/>
            <person name="Gargeya S."/>
            <person name="Fitzgerald M."/>
            <person name="Haas B."/>
            <person name="Abouelleil A."/>
            <person name="Allen A.W."/>
            <person name="Alvarado L."/>
            <person name="Arachchi H.M."/>
            <person name="Berlin A.M."/>
            <person name="Chapman S.B."/>
            <person name="Gainer-Dewar J."/>
            <person name="Goldberg J."/>
            <person name="Griggs A."/>
            <person name="Gujja S."/>
            <person name="Hansen M."/>
            <person name="Howarth C."/>
            <person name="Imamovic A."/>
            <person name="Ireland A."/>
            <person name="Larimer J."/>
            <person name="McCowan C."/>
            <person name="Murphy C."/>
            <person name="Pearson M."/>
            <person name="Poon T.W."/>
            <person name="Priest M."/>
            <person name="Roberts A."/>
            <person name="Saif S."/>
            <person name="Shea T."/>
            <person name="Sisk P."/>
            <person name="Sykes S."/>
            <person name="Wortman J."/>
            <person name="Nusbaum C."/>
            <person name="Birren B."/>
        </authorList>
    </citation>
    <scope>NUCLEOTIDE SEQUENCE [LARGE SCALE GENOMIC DNA]</scope>
    <source>
        <strain evidence="3">MINIMUS1</strain>
    </source>
</reference>
<name>A0A182W4P9_9DIPT</name>
<feature type="compositionally biased region" description="Basic and acidic residues" evidence="1">
    <location>
        <begin position="478"/>
        <end position="494"/>
    </location>
</feature>
<proteinExistence type="predicted"/>
<organism evidence="2 3">
    <name type="scientific">Anopheles minimus</name>
    <dbReference type="NCBI Taxonomy" id="112268"/>
    <lineage>
        <taxon>Eukaryota</taxon>
        <taxon>Metazoa</taxon>
        <taxon>Ecdysozoa</taxon>
        <taxon>Arthropoda</taxon>
        <taxon>Hexapoda</taxon>
        <taxon>Insecta</taxon>
        <taxon>Pterygota</taxon>
        <taxon>Neoptera</taxon>
        <taxon>Endopterygota</taxon>
        <taxon>Diptera</taxon>
        <taxon>Nematocera</taxon>
        <taxon>Culicoidea</taxon>
        <taxon>Culicidae</taxon>
        <taxon>Anophelinae</taxon>
        <taxon>Anopheles</taxon>
    </lineage>
</organism>
<evidence type="ECO:0000313" key="2">
    <source>
        <dbReference type="EnsemblMetazoa" id="AMIN005312-PA"/>
    </source>
</evidence>